<name>A0A0U9HG30_9FIRM</name>
<keyword evidence="12" id="KW-0472">Membrane</keyword>
<feature type="binding site" evidence="8 10">
    <location>
        <position position="110"/>
    </location>
    <ligand>
        <name>substrate</name>
    </ligand>
</feature>
<evidence type="ECO:0000256" key="5">
    <source>
        <dbReference type="ARBA" id="ARBA00012060"/>
    </source>
</evidence>
<dbReference type="Gene3D" id="3.40.50.9100">
    <property type="entry name" value="Dehydroquinase, class II"/>
    <property type="match status" value="1"/>
</dbReference>
<evidence type="ECO:0000256" key="2">
    <source>
        <dbReference type="ARBA" id="ARBA00004902"/>
    </source>
</evidence>
<dbReference type="Pfam" id="PF01220">
    <property type="entry name" value="DHquinase_II"/>
    <property type="match status" value="1"/>
</dbReference>
<dbReference type="EC" id="4.2.1.10" evidence="5 8"/>
<dbReference type="RefSeq" id="WP_059033172.1">
    <property type="nucleotide sequence ID" value="NZ_BSDN01000012.1"/>
</dbReference>
<reference evidence="13" key="1">
    <citation type="journal article" date="2016" name="Genome Announc.">
        <title>Draft Genome Sequence of the Syntrophic Lactate-Degrading Bacterium Tepidanaerobacter syntrophicus JLT.</title>
        <authorList>
            <person name="Matsuura N."/>
            <person name="Ohashi A."/>
            <person name="Tourlousse D.M."/>
            <person name="Sekiguchi Y."/>
        </authorList>
    </citation>
    <scope>NUCLEOTIDE SEQUENCE [LARGE SCALE GENOMIC DNA]</scope>
    <source>
        <strain evidence="13">JL</strain>
    </source>
</reference>
<keyword evidence="7 8" id="KW-0456">Lyase</keyword>
<dbReference type="NCBIfam" id="NF003807">
    <property type="entry name" value="PRK05395.1-4"/>
    <property type="match status" value="1"/>
</dbReference>
<dbReference type="GO" id="GO:0019631">
    <property type="term" value="P:quinate catabolic process"/>
    <property type="evidence" value="ECO:0007669"/>
    <property type="project" value="TreeGrafter"/>
</dbReference>
<proteinExistence type="inferred from homology"/>
<keyword evidence="6 8" id="KW-0057">Aromatic amino acid biosynthesis</keyword>
<dbReference type="EMBL" id="DF977002">
    <property type="protein sequence ID" value="GAQ25726.1"/>
    <property type="molecule type" value="Genomic_DNA"/>
</dbReference>
<dbReference type="NCBIfam" id="NF003805">
    <property type="entry name" value="PRK05395.1-2"/>
    <property type="match status" value="1"/>
</dbReference>
<dbReference type="InterPro" id="IPR036441">
    <property type="entry name" value="DHquinase_II_sf"/>
</dbReference>
<comment type="subunit">
    <text evidence="4 8">Homododecamer.</text>
</comment>
<evidence type="ECO:0000256" key="10">
    <source>
        <dbReference type="PIRSR" id="PIRSR001399-2"/>
    </source>
</evidence>
<feature type="binding site" evidence="8 10">
    <location>
        <begin position="100"/>
        <end position="101"/>
    </location>
    <ligand>
        <name>substrate</name>
    </ligand>
</feature>
<evidence type="ECO:0000256" key="1">
    <source>
        <dbReference type="ARBA" id="ARBA00001864"/>
    </source>
</evidence>
<keyword evidence="8" id="KW-0028">Amino-acid biosynthesis</keyword>
<evidence type="ECO:0000256" key="8">
    <source>
        <dbReference type="HAMAP-Rule" id="MF_00169"/>
    </source>
</evidence>
<evidence type="ECO:0000256" key="6">
    <source>
        <dbReference type="ARBA" id="ARBA00023141"/>
    </source>
</evidence>
<dbReference type="InterPro" id="IPR001874">
    <property type="entry name" value="DHquinase_II"/>
</dbReference>
<dbReference type="PANTHER" id="PTHR21272">
    <property type="entry name" value="CATABOLIC 3-DEHYDROQUINASE"/>
    <property type="match status" value="1"/>
</dbReference>
<evidence type="ECO:0000256" key="11">
    <source>
        <dbReference type="PIRSR" id="PIRSR001399-3"/>
    </source>
</evidence>
<evidence type="ECO:0000256" key="4">
    <source>
        <dbReference type="ARBA" id="ARBA00011193"/>
    </source>
</evidence>
<dbReference type="UniPathway" id="UPA00053">
    <property type="reaction ID" value="UER00086"/>
</dbReference>
<dbReference type="AlphaFoldDB" id="A0A0U9HG30"/>
<evidence type="ECO:0000256" key="3">
    <source>
        <dbReference type="ARBA" id="ARBA00011037"/>
    </source>
</evidence>
<dbReference type="InterPro" id="IPR018509">
    <property type="entry name" value="DHquinase_II_CS"/>
</dbReference>
<keyword evidence="14" id="KW-1185">Reference proteome</keyword>
<comment type="pathway">
    <text evidence="2 8">Metabolic intermediate biosynthesis; chorismate biosynthesis; chorismate from D-erythrose 4-phosphate and phosphoenolpyruvate: step 3/7.</text>
</comment>
<evidence type="ECO:0000256" key="7">
    <source>
        <dbReference type="ARBA" id="ARBA00023239"/>
    </source>
</evidence>
<evidence type="ECO:0000256" key="12">
    <source>
        <dbReference type="SAM" id="Phobius"/>
    </source>
</evidence>
<dbReference type="GO" id="GO:0008652">
    <property type="term" value="P:amino acid biosynthetic process"/>
    <property type="evidence" value="ECO:0007669"/>
    <property type="project" value="UniProtKB-KW"/>
</dbReference>
<dbReference type="HAMAP" id="MF_00169">
    <property type="entry name" value="AroQ"/>
    <property type="match status" value="1"/>
</dbReference>
<protein>
    <recommendedName>
        <fullName evidence="5 8">3-dehydroquinate dehydratase</fullName>
        <shortName evidence="8">3-dehydroquinase</shortName>
        <ecNumber evidence="5 8">4.2.1.10</ecNumber>
    </recommendedName>
    <alternativeName>
        <fullName evidence="8">Type II DHQase</fullName>
    </alternativeName>
</protein>
<feature type="active site" description="Proton donor" evidence="8 9">
    <location>
        <position position="99"/>
    </location>
</feature>
<feature type="transmembrane region" description="Helical" evidence="12">
    <location>
        <begin position="114"/>
        <end position="138"/>
    </location>
</feature>
<dbReference type="STRING" id="224999.GCA_001485475_01762"/>
<feature type="site" description="Transition state stabilizer" evidence="8 11">
    <location>
        <position position="17"/>
    </location>
</feature>
<dbReference type="GO" id="GO:0003855">
    <property type="term" value="F:3-dehydroquinate dehydratase activity"/>
    <property type="evidence" value="ECO:0007669"/>
    <property type="project" value="UniProtKB-UniRule"/>
</dbReference>
<comment type="similarity">
    <text evidence="3 8">Belongs to the type-II 3-dehydroquinase family.</text>
</comment>
<dbReference type="CDD" id="cd00466">
    <property type="entry name" value="DHQase_II"/>
    <property type="match status" value="1"/>
</dbReference>
<dbReference type="PIRSF" id="PIRSF001399">
    <property type="entry name" value="DHquinase_II"/>
    <property type="match status" value="1"/>
</dbReference>
<dbReference type="GO" id="GO:0009423">
    <property type="term" value="P:chorismate biosynthetic process"/>
    <property type="evidence" value="ECO:0007669"/>
    <property type="project" value="UniProtKB-UniRule"/>
</dbReference>
<dbReference type="NCBIfam" id="NF003806">
    <property type="entry name" value="PRK05395.1-3"/>
    <property type="match status" value="1"/>
</dbReference>
<dbReference type="Proteomes" id="UP000062160">
    <property type="component" value="Unassembled WGS sequence"/>
</dbReference>
<feature type="binding site" evidence="8 10">
    <location>
        <position position="73"/>
    </location>
    <ligand>
        <name>substrate</name>
    </ligand>
</feature>
<dbReference type="OrthoDB" id="9790793at2"/>
<keyword evidence="12" id="KW-1133">Transmembrane helix</keyword>
<dbReference type="PROSITE" id="PS01029">
    <property type="entry name" value="DEHYDROQUINASE_II"/>
    <property type="match status" value="1"/>
</dbReference>
<dbReference type="GO" id="GO:0009073">
    <property type="term" value="P:aromatic amino acid family biosynthetic process"/>
    <property type="evidence" value="ECO:0007669"/>
    <property type="project" value="UniProtKB-KW"/>
</dbReference>
<keyword evidence="12" id="KW-0812">Transmembrane</keyword>
<dbReference type="NCBIfam" id="TIGR01088">
    <property type="entry name" value="aroQ"/>
    <property type="match status" value="1"/>
</dbReference>
<evidence type="ECO:0000256" key="9">
    <source>
        <dbReference type="PIRSR" id="PIRSR001399-1"/>
    </source>
</evidence>
<dbReference type="PANTHER" id="PTHR21272:SF3">
    <property type="entry name" value="CATABOLIC 3-DEHYDROQUINASE"/>
    <property type="match status" value="1"/>
</dbReference>
<gene>
    <name evidence="8" type="primary">aroQ</name>
    <name evidence="13" type="ORF">TSYNT_8263</name>
</gene>
<evidence type="ECO:0000313" key="14">
    <source>
        <dbReference type="Proteomes" id="UP000062160"/>
    </source>
</evidence>
<feature type="binding site" evidence="8 10">
    <location>
        <position position="86"/>
    </location>
    <ligand>
        <name>substrate</name>
    </ligand>
</feature>
<sequence length="146" mass="16063">MNITIINGPNINMLGIRERDVYGIKSYEEACDLLYKAAKEMDISLAIVQSNSEGEIIDYIQKAYGKFDGIIINPGAYTHYSIAIYDAIKSVSIPAIEVHISNIHAREEFRRKSVTAGACIGQICGFGIYGYIMAMLGLKDFLSGKG</sequence>
<feature type="binding site" evidence="8 10">
    <location>
        <position position="79"/>
    </location>
    <ligand>
        <name>substrate</name>
    </ligand>
</feature>
<comment type="catalytic activity">
    <reaction evidence="1 8">
        <text>3-dehydroquinate = 3-dehydroshikimate + H2O</text>
        <dbReference type="Rhea" id="RHEA:21096"/>
        <dbReference type="ChEBI" id="CHEBI:15377"/>
        <dbReference type="ChEBI" id="CHEBI:16630"/>
        <dbReference type="ChEBI" id="CHEBI:32364"/>
        <dbReference type="EC" id="4.2.1.10"/>
    </reaction>
</comment>
<dbReference type="SUPFAM" id="SSF52304">
    <property type="entry name" value="Type II 3-dehydroquinate dehydratase"/>
    <property type="match status" value="1"/>
</dbReference>
<evidence type="ECO:0000313" key="13">
    <source>
        <dbReference type="EMBL" id="GAQ25726.1"/>
    </source>
</evidence>
<comment type="function">
    <text evidence="8">Catalyzes a trans-dehydration via an enolate intermediate.</text>
</comment>
<feature type="active site" description="Proton acceptor" evidence="8 9">
    <location>
        <position position="22"/>
    </location>
</feature>
<organism evidence="13">
    <name type="scientific">Tepidanaerobacter syntrophicus</name>
    <dbReference type="NCBI Taxonomy" id="224999"/>
    <lineage>
        <taxon>Bacteria</taxon>
        <taxon>Bacillati</taxon>
        <taxon>Bacillota</taxon>
        <taxon>Clostridia</taxon>
        <taxon>Thermosediminibacterales</taxon>
        <taxon>Tepidanaerobacteraceae</taxon>
        <taxon>Tepidanaerobacter</taxon>
    </lineage>
</organism>
<accession>A0A0U9HG30</accession>